<dbReference type="Pfam" id="PF13439">
    <property type="entry name" value="Glyco_transf_4"/>
    <property type="match status" value="1"/>
</dbReference>
<dbReference type="GO" id="GO:0016757">
    <property type="term" value="F:glycosyltransferase activity"/>
    <property type="evidence" value="ECO:0007669"/>
    <property type="project" value="InterPro"/>
</dbReference>
<dbReference type="Gene3D" id="3.40.50.2000">
    <property type="entry name" value="Glycogen Phosphorylase B"/>
    <property type="match status" value="2"/>
</dbReference>
<dbReference type="CDD" id="cd03801">
    <property type="entry name" value="GT4_PimA-like"/>
    <property type="match status" value="1"/>
</dbReference>
<evidence type="ECO:0000313" key="3">
    <source>
        <dbReference type="EMBL" id="NOT33661.1"/>
    </source>
</evidence>
<protein>
    <submittedName>
        <fullName evidence="3">Glycosyltransferase family 4 protein</fullName>
    </submittedName>
</protein>
<dbReference type="EMBL" id="JABFRW010000062">
    <property type="protein sequence ID" value="NOT33661.1"/>
    <property type="molecule type" value="Genomic_DNA"/>
</dbReference>
<name>A0A849SGT0_UNCEI</name>
<accession>A0A849SGT0</accession>
<dbReference type="AlphaFoldDB" id="A0A849SGT0"/>
<dbReference type="SUPFAM" id="SSF53756">
    <property type="entry name" value="UDP-Glycosyltransferase/glycogen phosphorylase"/>
    <property type="match status" value="1"/>
</dbReference>
<feature type="domain" description="Glycosyltransferase subfamily 4-like N-terminal" evidence="2">
    <location>
        <begin position="21"/>
        <end position="189"/>
    </location>
</feature>
<organism evidence="3 4">
    <name type="scientific">Eiseniibacteriota bacterium</name>
    <dbReference type="NCBI Taxonomy" id="2212470"/>
    <lineage>
        <taxon>Bacteria</taxon>
        <taxon>Candidatus Eiseniibacteriota</taxon>
    </lineage>
</organism>
<dbReference type="Proteomes" id="UP000580839">
    <property type="component" value="Unassembled WGS sequence"/>
</dbReference>
<sequence>MSPPAGLRIAYVLRAFPRLSETFILNEIVGLLDRGVDVRIYALEAVKSTVRQPAAERLRNRVTWIAATGPDRPQRAPRGLPRKQWRYWRAGIVLGRLLGEDGTQHVHAHFAGPAATTAAAAAVQARLPFTFTAHAKDIFSWSVDWTWVRELARRAAAVITVCDYNRRFLMRRLGPGSRVVRVYNGVSLSDWRPAPGTRTIASQALSAPRSGSRSSAKPLRVVAVGRLVSKKGFHVLIEALGQLRDRGTAARLALIGEGAELERLRALARELRLGRVVRFCGPLPEPAVRRWLQVSDVLALPCVTDRDGNQDALPTVLLEAGACGLPVVSTPVAGIPEIVHHGHTGLLVPSDDARALARALAQLARAPRRRERFGNRARAHISSRFDRRQTIAALLQVFSLAGHSGDRSHAKRAALS</sequence>
<dbReference type="InterPro" id="IPR050194">
    <property type="entry name" value="Glycosyltransferase_grp1"/>
</dbReference>
<dbReference type="InterPro" id="IPR001296">
    <property type="entry name" value="Glyco_trans_1"/>
</dbReference>
<dbReference type="PANTHER" id="PTHR45947">
    <property type="entry name" value="SULFOQUINOVOSYL TRANSFERASE SQD2"/>
    <property type="match status" value="1"/>
</dbReference>
<keyword evidence="3" id="KW-0808">Transferase</keyword>
<dbReference type="PANTHER" id="PTHR45947:SF14">
    <property type="entry name" value="SLL1723 PROTEIN"/>
    <property type="match status" value="1"/>
</dbReference>
<dbReference type="Pfam" id="PF00534">
    <property type="entry name" value="Glycos_transf_1"/>
    <property type="match status" value="1"/>
</dbReference>
<reference evidence="3 4" key="1">
    <citation type="submission" date="2020-04" db="EMBL/GenBank/DDBJ databases">
        <title>Metagenomic profiling of ammonia- and methane-oxidizing microorganisms in a Dutch drinking water treatment plant.</title>
        <authorList>
            <person name="Poghosyan L."/>
            <person name="Leucker S."/>
        </authorList>
    </citation>
    <scope>NUCLEOTIDE SEQUENCE [LARGE SCALE GENOMIC DNA]</scope>
    <source>
        <strain evidence="3">S-RSF-IL-03</strain>
    </source>
</reference>
<evidence type="ECO:0000259" key="2">
    <source>
        <dbReference type="Pfam" id="PF13439"/>
    </source>
</evidence>
<dbReference type="InterPro" id="IPR028098">
    <property type="entry name" value="Glyco_trans_4-like_N"/>
</dbReference>
<comment type="caution">
    <text evidence="3">The sequence shown here is derived from an EMBL/GenBank/DDBJ whole genome shotgun (WGS) entry which is preliminary data.</text>
</comment>
<evidence type="ECO:0000259" key="1">
    <source>
        <dbReference type="Pfam" id="PF00534"/>
    </source>
</evidence>
<evidence type="ECO:0000313" key="4">
    <source>
        <dbReference type="Proteomes" id="UP000580839"/>
    </source>
</evidence>
<proteinExistence type="predicted"/>
<gene>
    <name evidence="3" type="ORF">HOP12_05755</name>
</gene>
<feature type="domain" description="Glycosyl transferase family 1" evidence="1">
    <location>
        <begin position="215"/>
        <end position="379"/>
    </location>
</feature>